<evidence type="ECO:0000313" key="2">
    <source>
        <dbReference type="EMBL" id="MBJ8341859.1"/>
    </source>
</evidence>
<comment type="caution">
    <text evidence="2">The sequence shown here is derived from an EMBL/GenBank/DDBJ whole genome shotgun (WGS) entry which is preliminary data.</text>
</comment>
<accession>A0A934NUM8</accession>
<keyword evidence="1" id="KW-0812">Transmembrane</keyword>
<reference evidence="2" key="1">
    <citation type="submission" date="2020-12" db="EMBL/GenBank/DDBJ databases">
        <title>Antrihabitans popcorni sp. nov. and Antrihabitans auranticaus sp. nov., isolated from a larva cave.</title>
        <authorList>
            <person name="Lee S.D."/>
            <person name="Kim I.S."/>
        </authorList>
    </citation>
    <scope>NUCLEOTIDE SEQUENCE</scope>
    <source>
        <strain evidence="2">YC3-6</strain>
    </source>
</reference>
<protein>
    <submittedName>
        <fullName evidence="2">Uncharacterized protein</fullName>
    </submittedName>
</protein>
<keyword evidence="3" id="KW-1185">Reference proteome</keyword>
<name>A0A934NUM8_9NOCA</name>
<gene>
    <name evidence="2" type="ORF">JGU71_23515</name>
</gene>
<feature type="transmembrane region" description="Helical" evidence="1">
    <location>
        <begin position="163"/>
        <end position="188"/>
    </location>
</feature>
<organism evidence="2 3">
    <name type="scientific">Antrihabitans stalagmiti</name>
    <dbReference type="NCBI Taxonomy" id="2799499"/>
    <lineage>
        <taxon>Bacteria</taxon>
        <taxon>Bacillati</taxon>
        <taxon>Actinomycetota</taxon>
        <taxon>Actinomycetes</taxon>
        <taxon>Mycobacteriales</taxon>
        <taxon>Nocardiaceae</taxon>
        <taxon>Antrihabitans</taxon>
    </lineage>
</organism>
<feature type="transmembrane region" description="Helical" evidence="1">
    <location>
        <begin position="96"/>
        <end position="119"/>
    </location>
</feature>
<dbReference type="EMBL" id="JAEMNV010000009">
    <property type="protein sequence ID" value="MBJ8341859.1"/>
    <property type="molecule type" value="Genomic_DNA"/>
</dbReference>
<evidence type="ECO:0000313" key="3">
    <source>
        <dbReference type="Proteomes" id="UP000655868"/>
    </source>
</evidence>
<dbReference type="Proteomes" id="UP000655868">
    <property type="component" value="Unassembled WGS sequence"/>
</dbReference>
<keyword evidence="1" id="KW-1133">Transmembrane helix</keyword>
<proteinExistence type="predicted"/>
<keyword evidence="1" id="KW-0472">Membrane</keyword>
<evidence type="ECO:0000256" key="1">
    <source>
        <dbReference type="SAM" id="Phobius"/>
    </source>
</evidence>
<dbReference type="AlphaFoldDB" id="A0A934NUM8"/>
<dbReference type="RefSeq" id="WP_199706967.1">
    <property type="nucleotide sequence ID" value="NZ_JAEMNV010000009.1"/>
</dbReference>
<sequence>MTRRTATLVALAIALGAAFVFVPRLFANDIADKLSPAFVEYWTSGERELPPPLAALVDDWFAFHAVKASIAAILLVVLIALSAQHWKTFLRNGGRALALAGVVVTGLTLFALVALLANIQGAAAPFASLLPMLRSDTIGQVDQALTAGGPTPPSFGVMSDDFAVYHAAMAVLAVTAAAGFIGTSVLLWRKFAGAHSRPKRLFAGLGVTSTLVALALVVVAVANTSNAVDPEPGLRAFFEGGW</sequence>
<feature type="transmembrane region" description="Helical" evidence="1">
    <location>
        <begin position="60"/>
        <end position="84"/>
    </location>
</feature>
<feature type="transmembrane region" description="Helical" evidence="1">
    <location>
        <begin position="200"/>
        <end position="222"/>
    </location>
</feature>